<dbReference type="InterPro" id="IPR002423">
    <property type="entry name" value="Cpn60/GroEL/TCP-1"/>
</dbReference>
<comment type="function">
    <text evidence="6 8">Together with its co-chaperonin GroES, plays an essential role in assisting protein folding. The GroEL-GroES system forms a nano-cage that allows encapsulation of the non-native substrate proteins and provides a physical environment optimized to promote and accelerate protein folding.</text>
</comment>
<dbReference type="SUPFAM" id="SSF54849">
    <property type="entry name" value="GroEL-intermediate domain like"/>
    <property type="match status" value="1"/>
</dbReference>
<evidence type="ECO:0000256" key="5">
    <source>
        <dbReference type="ARBA" id="ARBA00023235"/>
    </source>
</evidence>
<dbReference type="PRINTS" id="PR00298">
    <property type="entry name" value="CHAPERONIN60"/>
</dbReference>
<dbReference type="EMBL" id="QEOB01000010">
    <property type="protein sequence ID" value="PVX81663.1"/>
    <property type="molecule type" value="Genomic_DNA"/>
</dbReference>
<dbReference type="NCBIfam" id="NF009489">
    <property type="entry name" value="PRK12851.1"/>
    <property type="match status" value="1"/>
</dbReference>
<comment type="subcellular location">
    <subcellularLocation>
        <location evidence="6">Cytoplasm</location>
    </subcellularLocation>
</comment>
<keyword evidence="6" id="KW-0963">Cytoplasm</keyword>
<comment type="subunit">
    <text evidence="6 8">Forms a cylinder of 14 subunits composed of two heptameric rings stacked back-to-back. Interacts with the co-chaperonin GroES.</text>
</comment>
<organism evidence="10 11">
    <name type="scientific">Paraburkholderia unamae</name>
    <dbReference type="NCBI Taxonomy" id="219649"/>
    <lineage>
        <taxon>Bacteria</taxon>
        <taxon>Pseudomonadati</taxon>
        <taxon>Pseudomonadota</taxon>
        <taxon>Betaproteobacteria</taxon>
        <taxon>Burkholderiales</taxon>
        <taxon>Burkholderiaceae</taxon>
        <taxon>Paraburkholderia</taxon>
    </lineage>
</organism>
<dbReference type="InterPro" id="IPR027410">
    <property type="entry name" value="TCP-1-like_intermed_sf"/>
</dbReference>
<dbReference type="Gene3D" id="1.10.560.10">
    <property type="entry name" value="GroEL-like equatorial domain"/>
    <property type="match status" value="1"/>
</dbReference>
<dbReference type="Proteomes" id="UP000245712">
    <property type="component" value="Unassembled WGS sequence"/>
</dbReference>
<dbReference type="Gene3D" id="3.30.260.10">
    <property type="entry name" value="TCP-1-like chaperonin intermediate domain"/>
    <property type="match status" value="1"/>
</dbReference>
<keyword evidence="5 6" id="KW-0413">Isomerase</keyword>
<keyword evidence="3 6" id="KW-0067">ATP-binding</keyword>
<evidence type="ECO:0000313" key="10">
    <source>
        <dbReference type="EMBL" id="PVX81663.1"/>
    </source>
</evidence>
<dbReference type="InterPro" id="IPR027409">
    <property type="entry name" value="GroEL-like_apical_dom_sf"/>
</dbReference>
<comment type="similarity">
    <text evidence="1 6 7">Belongs to the chaperonin (HSP60) family.</text>
</comment>
<dbReference type="CDD" id="cd03344">
    <property type="entry name" value="GroEL"/>
    <property type="match status" value="1"/>
</dbReference>
<name>A0ABX5KLZ1_9BURK</name>
<keyword evidence="11" id="KW-1185">Reference proteome</keyword>
<dbReference type="Gene3D" id="3.50.7.10">
    <property type="entry name" value="GroEL"/>
    <property type="match status" value="1"/>
</dbReference>
<dbReference type="HAMAP" id="MF_00600">
    <property type="entry name" value="CH60"/>
    <property type="match status" value="1"/>
</dbReference>
<accession>A0ABX5KLZ1</accession>
<evidence type="ECO:0000256" key="4">
    <source>
        <dbReference type="ARBA" id="ARBA00023186"/>
    </source>
</evidence>
<dbReference type="RefSeq" id="WP_116611973.1">
    <property type="nucleotide sequence ID" value="NZ_QEOB01000010.1"/>
</dbReference>
<dbReference type="SUPFAM" id="SSF52029">
    <property type="entry name" value="GroEL apical domain-like"/>
    <property type="match status" value="1"/>
</dbReference>
<feature type="binding site" evidence="6">
    <location>
        <begin position="87"/>
        <end position="91"/>
    </location>
    <ligand>
        <name>ATP</name>
        <dbReference type="ChEBI" id="CHEBI:30616"/>
    </ligand>
</feature>
<feature type="binding site" evidence="6">
    <location>
        <position position="51"/>
    </location>
    <ligand>
        <name>ATP</name>
        <dbReference type="ChEBI" id="CHEBI:30616"/>
    </ligand>
</feature>
<reference evidence="10 11" key="1">
    <citation type="submission" date="2018-05" db="EMBL/GenBank/DDBJ databases">
        <title>Genomic Encyclopedia of Type Strains, Phase IV (KMG-V): Genome sequencing to study the core and pangenomes of soil and plant-associated prokaryotes.</title>
        <authorList>
            <person name="Whitman W."/>
        </authorList>
    </citation>
    <scope>NUCLEOTIDE SEQUENCE [LARGE SCALE GENOMIC DNA]</scope>
    <source>
        <strain evidence="10 11">SCZa-39</strain>
    </source>
</reference>
<dbReference type="InterPro" id="IPR001844">
    <property type="entry name" value="Cpn60/GroEL"/>
</dbReference>
<dbReference type="InterPro" id="IPR027413">
    <property type="entry name" value="GROEL-like_equatorial_sf"/>
</dbReference>
<gene>
    <name evidence="6" type="primary">groEL</name>
    <name evidence="6" type="synonym">groL</name>
    <name evidence="10" type="ORF">C7402_11067</name>
</gene>
<feature type="coiled-coil region" evidence="9">
    <location>
        <begin position="339"/>
        <end position="366"/>
    </location>
</feature>
<feature type="binding site" evidence="6">
    <location>
        <position position="415"/>
    </location>
    <ligand>
        <name>ATP</name>
        <dbReference type="ChEBI" id="CHEBI:30616"/>
    </ligand>
</feature>
<dbReference type="NCBIfam" id="TIGR02348">
    <property type="entry name" value="GroEL"/>
    <property type="match status" value="1"/>
</dbReference>
<dbReference type="PANTHER" id="PTHR45633">
    <property type="entry name" value="60 KDA HEAT SHOCK PROTEIN, MITOCHONDRIAL"/>
    <property type="match status" value="1"/>
</dbReference>
<keyword evidence="4 6" id="KW-0143">Chaperone</keyword>
<evidence type="ECO:0000256" key="7">
    <source>
        <dbReference type="RuleBase" id="RU000418"/>
    </source>
</evidence>
<evidence type="ECO:0000313" key="11">
    <source>
        <dbReference type="Proteomes" id="UP000245712"/>
    </source>
</evidence>
<comment type="caution">
    <text evidence="10">The sequence shown here is derived from an EMBL/GenBank/DDBJ whole genome shotgun (WGS) entry which is preliminary data.</text>
</comment>
<sequence length="544" mass="56976">MAAKDIVFGDIARTKLIEGVNLLADVVKVTLGPKGRNVVLERSFGSPVVTKDGVSVAKEIELADKLQNIGAQVVKEVASKTSDAAGDGTTTATVLAQAIVREGQKYVAAGLNPLDLKRGIDKAVHAAVEELKKISKPTTTSKEIAQVATISANGEESIGQRIAEAIDRVGKEGVITVEDGKSLEDELDVVEGLQFDRGYLSPYFINNPDKQVAELDNPFILLHDKKISNIRDLLPVLEQVAKAGRPLLLIAEDIEGEALATLVVNNIRGVLKTVAVKAPGFGDRRKALLEDIAILTGGQVVAEETGLTLEKATLQELGQAKRIEVGKENTTVIDGAGEASAIEARVKQIRAQIEEASSDYDREKLQERVAKLAGGVAVIKVGGATEIEVKEKKDRVDDALHATRAAVEEGIVPGGGVALIRVRQAILDLKGNNADQTAGVKIVLRALEEPLRQIVTNAGEEASVVAAKVAEGQGNFGYDAATGEYGDLVEKGVLDPTKVTRTALQNAASVAGLLLTTDATVHEAPKASAAAAPAGGPGGADLGF</sequence>
<dbReference type="Pfam" id="PF00118">
    <property type="entry name" value="Cpn60_TCP1"/>
    <property type="match status" value="1"/>
</dbReference>
<feature type="binding site" evidence="6">
    <location>
        <begin position="479"/>
        <end position="481"/>
    </location>
    <ligand>
        <name>ATP</name>
        <dbReference type="ChEBI" id="CHEBI:30616"/>
    </ligand>
</feature>
<keyword evidence="2 6" id="KW-0547">Nucleotide-binding</keyword>
<evidence type="ECO:0000256" key="8">
    <source>
        <dbReference type="RuleBase" id="RU000419"/>
    </source>
</evidence>
<dbReference type="InterPro" id="IPR018370">
    <property type="entry name" value="Chaperonin_Cpn60_CS"/>
</dbReference>
<evidence type="ECO:0000256" key="1">
    <source>
        <dbReference type="ARBA" id="ARBA00006607"/>
    </source>
</evidence>
<evidence type="ECO:0000256" key="9">
    <source>
        <dbReference type="SAM" id="Coils"/>
    </source>
</evidence>
<feature type="binding site" evidence="6">
    <location>
        <position position="495"/>
    </location>
    <ligand>
        <name>ATP</name>
        <dbReference type="ChEBI" id="CHEBI:30616"/>
    </ligand>
</feature>
<evidence type="ECO:0000256" key="3">
    <source>
        <dbReference type="ARBA" id="ARBA00022840"/>
    </source>
</evidence>
<dbReference type="SUPFAM" id="SSF48592">
    <property type="entry name" value="GroEL equatorial domain-like"/>
    <property type="match status" value="1"/>
</dbReference>
<dbReference type="PROSITE" id="PS00296">
    <property type="entry name" value="CHAPERONINS_CPN60"/>
    <property type="match status" value="1"/>
</dbReference>
<dbReference type="NCBIfam" id="NF000592">
    <property type="entry name" value="PRK00013.1"/>
    <property type="match status" value="1"/>
</dbReference>
<evidence type="ECO:0000256" key="6">
    <source>
        <dbReference type="HAMAP-Rule" id="MF_00600"/>
    </source>
</evidence>
<feature type="binding site" evidence="6">
    <location>
        <begin position="30"/>
        <end position="33"/>
    </location>
    <ligand>
        <name>ATP</name>
        <dbReference type="ChEBI" id="CHEBI:30616"/>
    </ligand>
</feature>
<dbReference type="EC" id="5.6.1.7" evidence="6"/>
<dbReference type="NCBIfam" id="NF009488">
    <property type="entry name" value="PRK12850.1"/>
    <property type="match status" value="1"/>
</dbReference>
<proteinExistence type="inferred from homology"/>
<dbReference type="NCBIfam" id="NF009487">
    <property type="entry name" value="PRK12849.1"/>
    <property type="match status" value="1"/>
</dbReference>
<protein>
    <recommendedName>
        <fullName evidence="6">Chaperonin GroEL</fullName>
        <ecNumber evidence="6">5.6.1.7</ecNumber>
    </recommendedName>
    <alternativeName>
        <fullName evidence="6">60 kDa chaperonin</fullName>
    </alternativeName>
    <alternativeName>
        <fullName evidence="6">Chaperonin-60</fullName>
        <shortName evidence="6">Cpn60</shortName>
    </alternativeName>
</protein>
<evidence type="ECO:0000256" key="2">
    <source>
        <dbReference type="ARBA" id="ARBA00022741"/>
    </source>
</evidence>
<keyword evidence="9" id="KW-0175">Coiled coil</keyword>